<keyword evidence="3 5" id="KW-1133">Transmembrane helix</keyword>
<evidence type="ECO:0000313" key="8">
    <source>
        <dbReference type="Proteomes" id="UP000230922"/>
    </source>
</evidence>
<dbReference type="PANTHER" id="PTHR37422:SF13">
    <property type="entry name" value="LIPOPOLYSACCHARIDE BIOSYNTHESIS PROTEIN PA4999-RELATED"/>
    <property type="match status" value="1"/>
</dbReference>
<accession>A0A2H0VBR5</accession>
<gene>
    <name evidence="7" type="ORF">COT92_00520</name>
</gene>
<reference evidence="8" key="1">
    <citation type="submission" date="2017-09" db="EMBL/GenBank/DDBJ databases">
        <title>Depth-based differentiation of microbial function through sediment-hosted aquifers and enrichment of novel symbionts in the deep terrestrial subsurface.</title>
        <authorList>
            <person name="Probst A.J."/>
            <person name="Ladd B."/>
            <person name="Jarett J.K."/>
            <person name="Geller-Mcgrath D.E."/>
            <person name="Sieber C.M.K."/>
            <person name="Emerson J.B."/>
            <person name="Anantharaman K."/>
            <person name="Thomas B.C."/>
            <person name="Malmstrom R."/>
            <person name="Stieglmeier M."/>
            <person name="Klingl A."/>
            <person name="Woyke T."/>
            <person name="Ryan C.M."/>
            <person name="Banfield J.F."/>
        </authorList>
    </citation>
    <scope>NUCLEOTIDE SEQUENCE [LARGE SCALE GENOMIC DNA]</scope>
</reference>
<dbReference type="GO" id="GO:0016020">
    <property type="term" value="C:membrane"/>
    <property type="evidence" value="ECO:0007669"/>
    <property type="project" value="UniProtKB-SubCell"/>
</dbReference>
<feature type="transmembrane region" description="Helical" evidence="5">
    <location>
        <begin position="75"/>
        <end position="94"/>
    </location>
</feature>
<name>A0A2H0VBR5_9BACT</name>
<sequence>MEIRPFNISKIFFFLFILSLFFPIRYVFFNESSISTGIYSDFTSISLYLSDILLFLSFIFIVSRGKELLLIVKSQLSIVFLFFWLILALFWQFYAGFSDLNAFFFIKMVELIVLYGTTAVLFKEFTLKKPFFVFFSILAGLQSLIALAQFYLQQPIGLNKLGEQIILPQITGIAKLVVDGATYIRGYGTFPHPNPLSAFLIVGVFATLYLLVQKTRRWERGLYAILLLINVLGITTTFSRAAFLALFIGLIVFCGYLMFNGKQKITSTQSSSSEVKEQKKDSLPAEGERVRVGWVFGYLTMSILISFFIFKPFLLTRATVSDSASLERMAYNKIGVRMVKDAPIFGVGGGESVLHMEQFSDVKLWPWQKQPIHNFFLLAAAELGILGALILIWVFISHVWKLFKNLKLPARHQLEPQATAGRKIENSEPTYYLLLATIFLCFLVLMLFDHYFYTLQQTQMLLWLILGLIAAEIKTP</sequence>
<evidence type="ECO:0000256" key="4">
    <source>
        <dbReference type="ARBA" id="ARBA00023136"/>
    </source>
</evidence>
<feature type="domain" description="O-antigen ligase-related" evidence="6">
    <location>
        <begin position="226"/>
        <end position="392"/>
    </location>
</feature>
<feature type="transmembrane region" description="Helical" evidence="5">
    <location>
        <begin position="100"/>
        <end position="122"/>
    </location>
</feature>
<feature type="transmembrane region" description="Helical" evidence="5">
    <location>
        <begin position="45"/>
        <end position="63"/>
    </location>
</feature>
<feature type="transmembrane region" description="Helical" evidence="5">
    <location>
        <begin position="221"/>
        <end position="236"/>
    </location>
</feature>
<evidence type="ECO:0000256" key="1">
    <source>
        <dbReference type="ARBA" id="ARBA00004141"/>
    </source>
</evidence>
<evidence type="ECO:0000259" key="6">
    <source>
        <dbReference type="Pfam" id="PF04932"/>
    </source>
</evidence>
<feature type="transmembrane region" description="Helical" evidence="5">
    <location>
        <begin position="375"/>
        <end position="396"/>
    </location>
</feature>
<dbReference type="AlphaFoldDB" id="A0A2H0VBR5"/>
<proteinExistence type="predicted"/>
<comment type="caution">
    <text evidence="7">The sequence shown here is derived from an EMBL/GenBank/DDBJ whole genome shotgun (WGS) entry which is preliminary data.</text>
</comment>
<protein>
    <recommendedName>
        <fullName evidence="6">O-antigen ligase-related domain-containing protein</fullName>
    </recommendedName>
</protein>
<feature type="transmembrane region" description="Helical" evidence="5">
    <location>
        <begin position="242"/>
        <end position="259"/>
    </location>
</feature>
<organism evidence="7 8">
    <name type="scientific">Candidatus Doudnabacteria bacterium CG10_big_fil_rev_8_21_14_0_10_42_18</name>
    <dbReference type="NCBI Taxonomy" id="1974552"/>
    <lineage>
        <taxon>Bacteria</taxon>
        <taxon>Candidatus Doudnaibacteriota</taxon>
    </lineage>
</organism>
<feature type="transmembrane region" description="Helical" evidence="5">
    <location>
        <begin position="131"/>
        <end position="152"/>
    </location>
</feature>
<feature type="transmembrane region" description="Helical" evidence="5">
    <location>
        <begin position="12"/>
        <end position="29"/>
    </location>
</feature>
<keyword evidence="4 5" id="KW-0472">Membrane</keyword>
<dbReference type="PANTHER" id="PTHR37422">
    <property type="entry name" value="TEICHURONIC ACID BIOSYNTHESIS PROTEIN TUAE"/>
    <property type="match status" value="1"/>
</dbReference>
<feature type="transmembrane region" description="Helical" evidence="5">
    <location>
        <begin position="431"/>
        <end position="448"/>
    </location>
</feature>
<evidence type="ECO:0000256" key="5">
    <source>
        <dbReference type="SAM" id="Phobius"/>
    </source>
</evidence>
<comment type="subcellular location">
    <subcellularLocation>
        <location evidence="1">Membrane</location>
        <topology evidence="1">Multi-pass membrane protein</topology>
    </subcellularLocation>
</comment>
<dbReference type="InterPro" id="IPR051533">
    <property type="entry name" value="WaaL-like"/>
</dbReference>
<evidence type="ECO:0000256" key="2">
    <source>
        <dbReference type="ARBA" id="ARBA00022692"/>
    </source>
</evidence>
<evidence type="ECO:0000256" key="3">
    <source>
        <dbReference type="ARBA" id="ARBA00022989"/>
    </source>
</evidence>
<feature type="transmembrane region" description="Helical" evidence="5">
    <location>
        <begin position="195"/>
        <end position="212"/>
    </location>
</feature>
<evidence type="ECO:0000313" key="7">
    <source>
        <dbReference type="EMBL" id="PIR96544.1"/>
    </source>
</evidence>
<dbReference type="Proteomes" id="UP000230922">
    <property type="component" value="Unassembled WGS sequence"/>
</dbReference>
<dbReference type="Pfam" id="PF04932">
    <property type="entry name" value="Wzy_C"/>
    <property type="match status" value="1"/>
</dbReference>
<feature type="transmembrane region" description="Helical" evidence="5">
    <location>
        <begin position="292"/>
        <end position="310"/>
    </location>
</feature>
<dbReference type="EMBL" id="PFAK01000007">
    <property type="protein sequence ID" value="PIR96544.1"/>
    <property type="molecule type" value="Genomic_DNA"/>
</dbReference>
<keyword evidence="2 5" id="KW-0812">Transmembrane</keyword>
<dbReference type="InterPro" id="IPR007016">
    <property type="entry name" value="O-antigen_ligase-rel_domated"/>
</dbReference>